<organism evidence="1 2">
    <name type="scientific">Canavalia gladiata</name>
    <name type="common">Sword bean</name>
    <name type="synonym">Dolichos gladiatus</name>
    <dbReference type="NCBI Taxonomy" id="3824"/>
    <lineage>
        <taxon>Eukaryota</taxon>
        <taxon>Viridiplantae</taxon>
        <taxon>Streptophyta</taxon>
        <taxon>Embryophyta</taxon>
        <taxon>Tracheophyta</taxon>
        <taxon>Spermatophyta</taxon>
        <taxon>Magnoliopsida</taxon>
        <taxon>eudicotyledons</taxon>
        <taxon>Gunneridae</taxon>
        <taxon>Pentapetalae</taxon>
        <taxon>rosids</taxon>
        <taxon>fabids</taxon>
        <taxon>Fabales</taxon>
        <taxon>Fabaceae</taxon>
        <taxon>Papilionoideae</taxon>
        <taxon>50 kb inversion clade</taxon>
        <taxon>NPAAA clade</taxon>
        <taxon>indigoferoid/millettioid clade</taxon>
        <taxon>Phaseoleae</taxon>
        <taxon>Canavalia</taxon>
    </lineage>
</organism>
<proteinExistence type="predicted"/>
<accession>A0AAN9LJ11</accession>
<gene>
    <name evidence="1" type="ORF">VNO77_17064</name>
</gene>
<name>A0AAN9LJ11_CANGL</name>
<dbReference type="AlphaFoldDB" id="A0AAN9LJ11"/>
<keyword evidence="2" id="KW-1185">Reference proteome</keyword>
<sequence>MIKATLTSISVVKISHTGNEGKRNNSLVLEFENGWDGKGTQGKSITLLFSLNTQLLVSKTEVEFEEINFVFIWKLITFHSIPNLYNLTS</sequence>
<comment type="caution">
    <text evidence="1">The sequence shown here is derived from an EMBL/GenBank/DDBJ whole genome shotgun (WGS) entry which is preliminary data.</text>
</comment>
<protein>
    <submittedName>
        <fullName evidence="1">Uncharacterized protein</fullName>
    </submittedName>
</protein>
<dbReference type="Proteomes" id="UP001367508">
    <property type="component" value="Unassembled WGS sequence"/>
</dbReference>
<dbReference type="EMBL" id="JAYMYQ010000004">
    <property type="protein sequence ID" value="KAK7336521.1"/>
    <property type="molecule type" value="Genomic_DNA"/>
</dbReference>
<reference evidence="1 2" key="1">
    <citation type="submission" date="2024-01" db="EMBL/GenBank/DDBJ databases">
        <title>The genomes of 5 underutilized Papilionoideae crops provide insights into root nodulation and disease resistanc.</title>
        <authorList>
            <person name="Jiang F."/>
        </authorList>
    </citation>
    <scope>NUCLEOTIDE SEQUENCE [LARGE SCALE GENOMIC DNA]</scope>
    <source>
        <strain evidence="1">LVBAO_FW01</strain>
        <tissue evidence="1">Leaves</tissue>
    </source>
</reference>
<evidence type="ECO:0000313" key="1">
    <source>
        <dbReference type="EMBL" id="KAK7336521.1"/>
    </source>
</evidence>
<evidence type="ECO:0000313" key="2">
    <source>
        <dbReference type="Proteomes" id="UP001367508"/>
    </source>
</evidence>